<keyword evidence="2" id="KW-1185">Reference proteome</keyword>
<proteinExistence type="predicted"/>
<name>A0A8X7NTE6_BRACI</name>
<evidence type="ECO:0000313" key="1">
    <source>
        <dbReference type="EMBL" id="KAG2238901.1"/>
    </source>
</evidence>
<protein>
    <submittedName>
        <fullName evidence="1">Uncharacterized protein</fullName>
    </submittedName>
</protein>
<comment type="caution">
    <text evidence="1">The sequence shown here is derived from an EMBL/GenBank/DDBJ whole genome shotgun (WGS) entry which is preliminary data.</text>
</comment>
<dbReference type="EMBL" id="JAAMPC010001604">
    <property type="protein sequence ID" value="KAG2238901.1"/>
    <property type="molecule type" value="Genomic_DNA"/>
</dbReference>
<evidence type="ECO:0000313" key="2">
    <source>
        <dbReference type="Proteomes" id="UP000886595"/>
    </source>
</evidence>
<dbReference type="Proteomes" id="UP000886595">
    <property type="component" value="Unassembled WGS sequence"/>
</dbReference>
<organism evidence="1 2">
    <name type="scientific">Brassica carinata</name>
    <name type="common">Ethiopian mustard</name>
    <name type="synonym">Abyssinian cabbage</name>
    <dbReference type="NCBI Taxonomy" id="52824"/>
    <lineage>
        <taxon>Eukaryota</taxon>
        <taxon>Viridiplantae</taxon>
        <taxon>Streptophyta</taxon>
        <taxon>Embryophyta</taxon>
        <taxon>Tracheophyta</taxon>
        <taxon>Spermatophyta</taxon>
        <taxon>Magnoliopsida</taxon>
        <taxon>eudicotyledons</taxon>
        <taxon>Gunneridae</taxon>
        <taxon>Pentapetalae</taxon>
        <taxon>rosids</taxon>
        <taxon>malvids</taxon>
        <taxon>Brassicales</taxon>
        <taxon>Brassicaceae</taxon>
        <taxon>Brassiceae</taxon>
        <taxon>Brassica</taxon>
    </lineage>
</organism>
<accession>A0A8X7NTE6</accession>
<dbReference type="AlphaFoldDB" id="A0A8X7NTE6"/>
<sequence>MLILFPCPVKVMEDVVLPSDAAAEELISCSPVFEVLKICLTKDDVLEALRVFSLSLGSFALKRVEPVDTDALITSVAEFFKVDIDVEFKLLTDYSSGKKIIDNLLSNFSGVKDMTMSWRTLQIFV</sequence>
<reference evidence="1 2" key="1">
    <citation type="submission" date="2020-02" db="EMBL/GenBank/DDBJ databases">
        <authorList>
            <person name="Ma Q."/>
            <person name="Huang Y."/>
            <person name="Song X."/>
            <person name="Pei D."/>
        </authorList>
    </citation>
    <scope>NUCLEOTIDE SEQUENCE [LARGE SCALE GENOMIC DNA]</scope>
    <source>
        <strain evidence="1">Sxm20200214</strain>
        <tissue evidence="1">Leaf</tissue>
    </source>
</reference>
<gene>
    <name evidence="1" type="ORF">Bca52824_089761</name>
</gene>